<name>A0AB74URD7_9GAMM</name>
<dbReference type="InterPro" id="IPR006597">
    <property type="entry name" value="Sel1-like"/>
</dbReference>
<gene>
    <name evidence="2" type="ORF">ACFYG5_01530</name>
</gene>
<feature type="compositionally biased region" description="Pro residues" evidence="1">
    <location>
        <begin position="64"/>
        <end position="76"/>
    </location>
</feature>
<organism evidence="2">
    <name type="scientific">Rhodanobacter sp. FW102-FHT14D07</name>
    <dbReference type="NCBI Taxonomy" id="3351462"/>
    <lineage>
        <taxon>Bacteria</taxon>
        <taxon>Pseudomonadati</taxon>
        <taxon>Pseudomonadota</taxon>
        <taxon>Gammaproteobacteria</taxon>
        <taxon>Lysobacterales</taxon>
        <taxon>Rhodanobacteraceae</taxon>
        <taxon>Rhodanobacter</taxon>
    </lineage>
</organism>
<dbReference type="EMBL" id="CP170721">
    <property type="protein sequence ID" value="XIA18846.1"/>
    <property type="molecule type" value="Genomic_DNA"/>
</dbReference>
<accession>A0AB74URD7</accession>
<sequence>MPARHATMPEHYPVHHQPRELLMKPLLLVPTCLLLACVSTLCLAGQSADGSNARPASTHVAPADAPPPTPPPPPRQTPDIERTLRAMDDASTQGHPDLFGQFAGMRRLFEGDYQGAMKYFRIGSRYADKMSQLSIAMMYLNGRGVRKDRASACAWITLAAERGYPSYVNARDRICAALAPAQRTQANTMLAALMAEFGDAVAKPRMKLALISARNSLTGSHLGHDSGVKVMGLNADNPTRCGGNRLVLGGVEIPREGCGRYDPSLLDPNRYFAARDAQWFGTVTVGKMIKADPPPSTAPGASDHSH</sequence>
<evidence type="ECO:0000256" key="1">
    <source>
        <dbReference type="SAM" id="MobiDB-lite"/>
    </source>
</evidence>
<dbReference type="SMART" id="SM00671">
    <property type="entry name" value="SEL1"/>
    <property type="match status" value="1"/>
</dbReference>
<dbReference type="AlphaFoldDB" id="A0AB74URD7"/>
<dbReference type="RefSeq" id="WP_395119967.1">
    <property type="nucleotide sequence ID" value="NZ_CP170721.1"/>
</dbReference>
<protein>
    <submittedName>
        <fullName evidence="2">Tetratricopeptide repeat protein</fullName>
    </submittedName>
</protein>
<feature type="region of interest" description="Disordered" evidence="1">
    <location>
        <begin position="48"/>
        <end position="79"/>
    </location>
</feature>
<evidence type="ECO:0000313" key="2">
    <source>
        <dbReference type="EMBL" id="XIA18846.1"/>
    </source>
</evidence>
<dbReference type="SUPFAM" id="SSF81901">
    <property type="entry name" value="HCP-like"/>
    <property type="match status" value="1"/>
</dbReference>
<dbReference type="Gene3D" id="1.25.40.10">
    <property type="entry name" value="Tetratricopeptide repeat domain"/>
    <property type="match status" value="1"/>
</dbReference>
<reference evidence="2" key="1">
    <citation type="submission" date="2024-10" db="EMBL/GenBank/DDBJ databases">
        <authorList>
            <person name="Lesea H.P."/>
            <person name="Kuehl J.V."/>
            <person name="Chandonia J.-M."/>
        </authorList>
    </citation>
    <scope>NUCLEOTIDE SEQUENCE</scope>
    <source>
        <strain evidence="2">FW102-FHT14D07</strain>
    </source>
</reference>
<dbReference type="InterPro" id="IPR011990">
    <property type="entry name" value="TPR-like_helical_dom_sf"/>
</dbReference>
<proteinExistence type="predicted"/>